<feature type="chain" id="PRO_5035847338" description="Sushi domain-containing protein" evidence="2">
    <location>
        <begin position="26"/>
        <end position="92"/>
    </location>
</feature>
<evidence type="ECO:0008006" key="5">
    <source>
        <dbReference type="Google" id="ProtNLM"/>
    </source>
</evidence>
<dbReference type="PROSITE" id="PS51257">
    <property type="entry name" value="PROKAR_LIPOPROTEIN"/>
    <property type="match status" value="1"/>
</dbReference>
<keyword evidence="2" id="KW-0732">Signal</keyword>
<dbReference type="EMBL" id="CADEPI010000052">
    <property type="protein sequence ID" value="CAB3370369.1"/>
    <property type="molecule type" value="Genomic_DNA"/>
</dbReference>
<reference evidence="3 4" key="1">
    <citation type="submission" date="2020-04" db="EMBL/GenBank/DDBJ databases">
        <authorList>
            <person name="Alioto T."/>
            <person name="Alioto T."/>
            <person name="Gomez Garrido J."/>
        </authorList>
    </citation>
    <scope>NUCLEOTIDE SEQUENCE [LARGE SCALE GENOMIC DNA]</scope>
</reference>
<organism evidence="3 4">
    <name type="scientific">Cloeon dipterum</name>
    <dbReference type="NCBI Taxonomy" id="197152"/>
    <lineage>
        <taxon>Eukaryota</taxon>
        <taxon>Metazoa</taxon>
        <taxon>Ecdysozoa</taxon>
        <taxon>Arthropoda</taxon>
        <taxon>Hexapoda</taxon>
        <taxon>Insecta</taxon>
        <taxon>Pterygota</taxon>
        <taxon>Palaeoptera</taxon>
        <taxon>Ephemeroptera</taxon>
        <taxon>Pisciforma</taxon>
        <taxon>Baetidae</taxon>
        <taxon>Cloeon</taxon>
    </lineage>
</organism>
<keyword evidence="4" id="KW-1185">Reference proteome</keyword>
<name>A0A8S1CJ67_9INSE</name>
<proteinExistence type="predicted"/>
<gene>
    <name evidence="3" type="ORF">CLODIP_2_CD10722</name>
</gene>
<accession>A0A8S1CJ67</accession>
<sequence length="92" mass="10207">MMARTRFLFAFLLIAAVFLACETRAVIESEYSLPIPITKYLPTTEAPILPDDNFNCPPGYTIESHKEQPGLVCKRKSDKASSETTTTPPDAQ</sequence>
<feature type="compositionally biased region" description="Polar residues" evidence="1">
    <location>
        <begin position="82"/>
        <end position="92"/>
    </location>
</feature>
<feature type="region of interest" description="Disordered" evidence="1">
    <location>
        <begin position="61"/>
        <end position="92"/>
    </location>
</feature>
<evidence type="ECO:0000313" key="4">
    <source>
        <dbReference type="Proteomes" id="UP000494165"/>
    </source>
</evidence>
<evidence type="ECO:0000256" key="1">
    <source>
        <dbReference type="SAM" id="MobiDB-lite"/>
    </source>
</evidence>
<dbReference type="Proteomes" id="UP000494165">
    <property type="component" value="Unassembled WGS sequence"/>
</dbReference>
<comment type="caution">
    <text evidence="3">The sequence shown here is derived from an EMBL/GenBank/DDBJ whole genome shotgun (WGS) entry which is preliminary data.</text>
</comment>
<evidence type="ECO:0000313" key="3">
    <source>
        <dbReference type="EMBL" id="CAB3370369.1"/>
    </source>
</evidence>
<protein>
    <recommendedName>
        <fullName evidence="5">Sushi domain-containing protein</fullName>
    </recommendedName>
</protein>
<feature type="signal peptide" evidence="2">
    <location>
        <begin position="1"/>
        <end position="25"/>
    </location>
</feature>
<evidence type="ECO:0000256" key="2">
    <source>
        <dbReference type="SAM" id="SignalP"/>
    </source>
</evidence>
<dbReference type="AlphaFoldDB" id="A0A8S1CJ67"/>